<dbReference type="Proteomes" id="UP001140817">
    <property type="component" value="Unassembled WGS sequence"/>
</dbReference>
<keyword evidence="2" id="KW-1185">Reference proteome</keyword>
<reference evidence="1" key="1">
    <citation type="submission" date="2022-07" db="EMBL/GenBank/DDBJ databases">
        <title>Enhanced cultured diversity of the mouse gut microbiota enables custom-made synthetic communities.</title>
        <authorList>
            <person name="Afrizal A."/>
        </authorList>
    </citation>
    <scope>NUCLEOTIDE SEQUENCE</scope>
    <source>
        <strain evidence="1">DSM 29186</strain>
    </source>
</reference>
<sequence length="130" mass="15414">SFFAYEDLKYFSKSCDKLIAVVNDKTTTHIPVSKKKMEVINQHSSKNLKKLLDEKKINYEMIPLSMEFGQTFTDDEDIARYAKSYDEDKEYESIYNHIKNKVVKGDKVRYYLPYEKNISIFIIDFNKLSL</sequence>
<feature type="non-terminal residue" evidence="1">
    <location>
        <position position="1"/>
    </location>
</feature>
<accession>A0A9X2S5B6</accession>
<dbReference type="RefSeq" id="WP_257560937.1">
    <property type="nucleotide sequence ID" value="NZ_JANKBY010000552.1"/>
</dbReference>
<proteinExistence type="predicted"/>
<protein>
    <submittedName>
        <fullName evidence="1">Uncharacterized protein</fullName>
    </submittedName>
</protein>
<organism evidence="1 2">
    <name type="scientific">Terrisporobacter muris</name>
    <dbReference type="NCBI Taxonomy" id="2963284"/>
    <lineage>
        <taxon>Bacteria</taxon>
        <taxon>Bacillati</taxon>
        <taxon>Bacillota</taxon>
        <taxon>Clostridia</taxon>
        <taxon>Peptostreptococcales</taxon>
        <taxon>Peptostreptococcaceae</taxon>
        <taxon>Terrisporobacter</taxon>
    </lineage>
</organism>
<evidence type="ECO:0000313" key="2">
    <source>
        <dbReference type="Proteomes" id="UP001140817"/>
    </source>
</evidence>
<gene>
    <name evidence="1" type="ORF">NSA58_20305</name>
</gene>
<name>A0A9X2S5B6_9FIRM</name>
<evidence type="ECO:0000313" key="1">
    <source>
        <dbReference type="EMBL" id="MCR1825092.1"/>
    </source>
</evidence>
<dbReference type="AlphaFoldDB" id="A0A9X2S5B6"/>
<dbReference type="EMBL" id="JANKBY010000552">
    <property type="protein sequence ID" value="MCR1825092.1"/>
    <property type="molecule type" value="Genomic_DNA"/>
</dbReference>
<comment type="caution">
    <text evidence="1">The sequence shown here is derived from an EMBL/GenBank/DDBJ whole genome shotgun (WGS) entry which is preliminary data.</text>
</comment>